<evidence type="ECO:0000256" key="2">
    <source>
        <dbReference type="SAM" id="Phobius"/>
    </source>
</evidence>
<dbReference type="RefSeq" id="WP_157774813.1">
    <property type="nucleotide sequence ID" value="NZ_CP022163.1"/>
</dbReference>
<dbReference type="OrthoDB" id="1178263at2"/>
<name>A0A250IAB8_9BACT</name>
<keyword evidence="2" id="KW-1133">Transmembrane helix</keyword>
<feature type="compositionally biased region" description="Acidic residues" evidence="1">
    <location>
        <begin position="167"/>
        <end position="184"/>
    </location>
</feature>
<dbReference type="KEGG" id="mbd:MEBOL_001609"/>
<evidence type="ECO:0000313" key="3">
    <source>
        <dbReference type="EMBL" id="ATB28163.1"/>
    </source>
</evidence>
<evidence type="ECO:0000256" key="1">
    <source>
        <dbReference type="SAM" id="MobiDB-lite"/>
    </source>
</evidence>
<gene>
    <name evidence="3" type="ORF">MEBOL_001609</name>
</gene>
<dbReference type="Pfam" id="PF08695">
    <property type="entry name" value="Coa1"/>
    <property type="match status" value="1"/>
</dbReference>
<feature type="compositionally biased region" description="Low complexity" evidence="1">
    <location>
        <begin position="153"/>
        <end position="166"/>
    </location>
</feature>
<keyword evidence="4" id="KW-1185">Reference proteome</keyword>
<dbReference type="Gene3D" id="3.10.450.320">
    <property type="entry name" value="Mitochondrial import inner membrane translocase subunit Tim21"/>
    <property type="match status" value="1"/>
</dbReference>
<dbReference type="InterPro" id="IPR014807">
    <property type="entry name" value="Coa1"/>
</dbReference>
<feature type="transmembrane region" description="Helical" evidence="2">
    <location>
        <begin position="20"/>
        <end position="47"/>
    </location>
</feature>
<keyword evidence="2" id="KW-0812">Transmembrane</keyword>
<sequence length="184" mass="20170">MNTTSESPMAPQKSWWGRNWPWVIPVGCLGLLLSCGCLGALFAGLALKSFSDTPVFTESVARAKQSPEVREALGEPIETSWLGQQMNIKTHNDEGLAQLTIPLKGPRGEGLLRVKATKTDGTWRFQTLRVDVPDHAPIDLLDTPSDEPPELSEPPSSRPDLPQVEPLPEEDEEPPAPSEQEIDL</sequence>
<keyword evidence="2" id="KW-0472">Membrane</keyword>
<evidence type="ECO:0008006" key="5">
    <source>
        <dbReference type="Google" id="ProtNLM"/>
    </source>
</evidence>
<evidence type="ECO:0000313" key="4">
    <source>
        <dbReference type="Proteomes" id="UP000217289"/>
    </source>
</evidence>
<proteinExistence type="predicted"/>
<reference evidence="3 4" key="1">
    <citation type="submission" date="2017-06" db="EMBL/GenBank/DDBJ databases">
        <authorList>
            <person name="Kim H.J."/>
            <person name="Triplett B.A."/>
        </authorList>
    </citation>
    <scope>NUCLEOTIDE SEQUENCE [LARGE SCALE GENOMIC DNA]</scope>
    <source>
        <strain evidence="3 4">DSM 14713</strain>
    </source>
</reference>
<dbReference type="Proteomes" id="UP000217289">
    <property type="component" value="Chromosome"/>
</dbReference>
<dbReference type="InterPro" id="IPR038552">
    <property type="entry name" value="Tim21_IMS_sf"/>
</dbReference>
<dbReference type="AlphaFoldDB" id="A0A250IAB8"/>
<organism evidence="3 4">
    <name type="scientific">Melittangium boletus DSM 14713</name>
    <dbReference type="NCBI Taxonomy" id="1294270"/>
    <lineage>
        <taxon>Bacteria</taxon>
        <taxon>Pseudomonadati</taxon>
        <taxon>Myxococcota</taxon>
        <taxon>Myxococcia</taxon>
        <taxon>Myxococcales</taxon>
        <taxon>Cystobacterineae</taxon>
        <taxon>Archangiaceae</taxon>
        <taxon>Melittangium</taxon>
    </lineage>
</organism>
<accession>A0A250IAB8</accession>
<dbReference type="EMBL" id="CP022163">
    <property type="protein sequence ID" value="ATB28163.1"/>
    <property type="molecule type" value="Genomic_DNA"/>
</dbReference>
<protein>
    <recommendedName>
        <fullName evidence="5">Cytochrome oxidase complex assembly protein 1</fullName>
    </recommendedName>
</protein>
<feature type="region of interest" description="Disordered" evidence="1">
    <location>
        <begin position="135"/>
        <end position="184"/>
    </location>
</feature>